<keyword evidence="5" id="KW-0699">rRNA-binding</keyword>
<evidence type="ECO:0000256" key="3">
    <source>
        <dbReference type="ARBA" id="ARBA00023274"/>
    </source>
</evidence>
<dbReference type="HAMAP" id="MF_01326_B">
    <property type="entry name" value="Ribosomal_uL24_B"/>
    <property type="match status" value="1"/>
</dbReference>
<evidence type="ECO:0000256" key="5">
    <source>
        <dbReference type="HAMAP-Rule" id="MF_01326"/>
    </source>
</evidence>
<keyword evidence="5" id="KW-0694">RNA-binding</keyword>
<evidence type="ECO:0000259" key="7">
    <source>
        <dbReference type="SMART" id="SM00739"/>
    </source>
</evidence>
<dbReference type="GO" id="GO:0006412">
    <property type="term" value="P:translation"/>
    <property type="evidence" value="ECO:0007669"/>
    <property type="project" value="UniProtKB-UniRule"/>
</dbReference>
<dbReference type="InterPro" id="IPR057264">
    <property type="entry name" value="Ribosomal_uL24_C"/>
</dbReference>
<dbReference type="GO" id="GO:0003735">
    <property type="term" value="F:structural constituent of ribosome"/>
    <property type="evidence" value="ECO:0007669"/>
    <property type="project" value="InterPro"/>
</dbReference>
<dbReference type="InterPro" id="IPR003256">
    <property type="entry name" value="Ribosomal_uL24"/>
</dbReference>
<evidence type="ECO:0000256" key="2">
    <source>
        <dbReference type="ARBA" id="ARBA00022980"/>
    </source>
</evidence>
<keyword evidence="2 5" id="KW-0689">Ribosomal protein</keyword>
<dbReference type="Pfam" id="PF00467">
    <property type="entry name" value="KOW"/>
    <property type="match status" value="1"/>
</dbReference>
<comment type="caution">
    <text evidence="8">The sequence shown here is derived from an EMBL/GenBank/DDBJ whole genome shotgun (WGS) entry which is preliminary data.</text>
</comment>
<dbReference type="PROSITE" id="PS01108">
    <property type="entry name" value="RIBOSOMAL_L24"/>
    <property type="match status" value="1"/>
</dbReference>
<dbReference type="InterPro" id="IPR014722">
    <property type="entry name" value="Rib_uL2_dom2"/>
</dbReference>
<dbReference type="Proteomes" id="UP000280935">
    <property type="component" value="Unassembled WGS sequence"/>
</dbReference>
<dbReference type="EMBL" id="RQYT01000050">
    <property type="protein sequence ID" value="RRD48202.1"/>
    <property type="molecule type" value="Genomic_DNA"/>
</dbReference>
<reference evidence="8 9" key="1">
    <citation type="submission" date="2018-11" db="EMBL/GenBank/DDBJ databases">
        <title>Genomes From Bacteria Associated with the Canine Oral Cavity: a Test Case for Automated Genome-Based Taxonomic Assignment.</title>
        <authorList>
            <person name="Coil D.A."/>
            <person name="Jospin G."/>
            <person name="Darling A.E."/>
            <person name="Wallis C."/>
            <person name="Davis I.J."/>
            <person name="Harris S."/>
            <person name="Eisen J.A."/>
            <person name="Holcombe L.J."/>
            <person name="O'Flynn C."/>
        </authorList>
    </citation>
    <scope>NUCLEOTIDE SEQUENCE [LARGE SCALE GENOMIC DNA]</scope>
    <source>
        <strain evidence="8 9">OH2822_COT-296</strain>
    </source>
</reference>
<sequence>MNSLHVKKGDRVKVISGKDKGTIGEIIAVDPRNQKVIVEGVNVVKRHKRESQGANGRRIEGGIISSEAPIHVSNVQLVTKVDGKEVVTRVGYERVEVTKKRADGSEYKAERSKRIARKTGKEI</sequence>
<organism evidence="8 9">
    <name type="scientific">Arachnia propionica</name>
    <dbReference type="NCBI Taxonomy" id="1750"/>
    <lineage>
        <taxon>Bacteria</taxon>
        <taxon>Bacillati</taxon>
        <taxon>Actinomycetota</taxon>
        <taxon>Actinomycetes</taxon>
        <taxon>Propionibacteriales</taxon>
        <taxon>Propionibacteriaceae</taxon>
        <taxon>Arachnia</taxon>
    </lineage>
</organism>
<dbReference type="GO" id="GO:0019843">
    <property type="term" value="F:rRNA binding"/>
    <property type="evidence" value="ECO:0007669"/>
    <property type="project" value="UniProtKB-UniRule"/>
</dbReference>
<feature type="domain" description="KOW" evidence="7">
    <location>
        <begin position="5"/>
        <end position="32"/>
    </location>
</feature>
<evidence type="ECO:0000313" key="8">
    <source>
        <dbReference type="EMBL" id="RRD48202.1"/>
    </source>
</evidence>
<evidence type="ECO:0000256" key="4">
    <source>
        <dbReference type="ARBA" id="ARBA00035206"/>
    </source>
</evidence>
<dbReference type="PANTHER" id="PTHR12903">
    <property type="entry name" value="MITOCHONDRIAL RIBOSOMAL PROTEIN L24"/>
    <property type="match status" value="1"/>
</dbReference>
<proteinExistence type="inferred from homology"/>
<dbReference type="InterPro" id="IPR041988">
    <property type="entry name" value="Ribosomal_uL24_KOW"/>
</dbReference>
<keyword evidence="3 5" id="KW-0687">Ribonucleoprotein</keyword>
<dbReference type="InterPro" id="IPR008991">
    <property type="entry name" value="Translation_prot_SH3-like_sf"/>
</dbReference>
<dbReference type="GO" id="GO:0005840">
    <property type="term" value="C:ribosome"/>
    <property type="evidence" value="ECO:0007669"/>
    <property type="project" value="UniProtKB-KW"/>
</dbReference>
<dbReference type="RefSeq" id="WP_125229095.1">
    <property type="nucleotide sequence ID" value="NZ_RQYT01000050.1"/>
</dbReference>
<protein>
    <recommendedName>
        <fullName evidence="4 5">Large ribosomal subunit protein uL24</fullName>
    </recommendedName>
</protein>
<dbReference type="Pfam" id="PF17136">
    <property type="entry name" value="ribosomal_L24"/>
    <property type="match status" value="1"/>
</dbReference>
<name>A0A3P1WNR5_9ACTN</name>
<evidence type="ECO:0000256" key="1">
    <source>
        <dbReference type="ARBA" id="ARBA00010618"/>
    </source>
</evidence>
<dbReference type="AlphaFoldDB" id="A0A3P1WNR5"/>
<dbReference type="CDD" id="cd06089">
    <property type="entry name" value="KOW_RPL26"/>
    <property type="match status" value="1"/>
</dbReference>
<dbReference type="NCBIfam" id="TIGR01079">
    <property type="entry name" value="rplX_bact"/>
    <property type="match status" value="1"/>
</dbReference>
<evidence type="ECO:0000256" key="6">
    <source>
        <dbReference type="RuleBase" id="RU003477"/>
    </source>
</evidence>
<accession>A0A3P1WNR5</accession>
<dbReference type="InterPro" id="IPR005824">
    <property type="entry name" value="KOW"/>
</dbReference>
<evidence type="ECO:0000313" key="9">
    <source>
        <dbReference type="Proteomes" id="UP000280935"/>
    </source>
</evidence>
<comment type="similarity">
    <text evidence="1 5 6">Belongs to the universal ribosomal protein uL24 family.</text>
</comment>
<dbReference type="InterPro" id="IPR005825">
    <property type="entry name" value="Ribosomal_uL24_CS"/>
</dbReference>
<dbReference type="Gene3D" id="2.30.30.30">
    <property type="match status" value="1"/>
</dbReference>
<gene>
    <name evidence="5" type="primary">rplX</name>
    <name evidence="8" type="ORF">EII35_14070</name>
</gene>
<dbReference type="OrthoDB" id="9807419at2"/>
<dbReference type="SMART" id="SM00739">
    <property type="entry name" value="KOW"/>
    <property type="match status" value="1"/>
</dbReference>
<comment type="function">
    <text evidence="5">One of two assembly initiator proteins, it binds directly to the 5'-end of the 23S rRNA, where it nucleates assembly of the 50S subunit.</text>
</comment>
<comment type="function">
    <text evidence="5">One of the proteins that surrounds the polypeptide exit tunnel on the outside of the subunit.</text>
</comment>
<dbReference type="GO" id="GO:1990904">
    <property type="term" value="C:ribonucleoprotein complex"/>
    <property type="evidence" value="ECO:0007669"/>
    <property type="project" value="UniProtKB-KW"/>
</dbReference>
<comment type="subunit">
    <text evidence="5">Part of the 50S ribosomal subunit.</text>
</comment>
<dbReference type="SUPFAM" id="SSF50104">
    <property type="entry name" value="Translation proteins SH3-like domain"/>
    <property type="match status" value="1"/>
</dbReference>